<comment type="caution">
    <text evidence="8">The sequence shown here is derived from an EMBL/GenBank/DDBJ whole genome shotgun (WGS) entry which is preliminary data.</text>
</comment>
<dbReference type="GO" id="GO:0021556">
    <property type="term" value="P:central nervous system formation"/>
    <property type="evidence" value="ECO:0007669"/>
    <property type="project" value="TreeGrafter"/>
</dbReference>
<keyword evidence="2 6" id="KW-0732">Signal</keyword>
<dbReference type="GO" id="GO:0005121">
    <property type="term" value="F:Toll binding"/>
    <property type="evidence" value="ECO:0007669"/>
    <property type="project" value="TreeGrafter"/>
</dbReference>
<feature type="region of interest" description="Disordered" evidence="5">
    <location>
        <begin position="200"/>
        <end position="222"/>
    </location>
</feature>
<dbReference type="FunFam" id="2.10.90.10:FF:000018">
    <property type="entry name" value="Spatzle 4"/>
    <property type="match status" value="1"/>
</dbReference>
<feature type="compositionally biased region" description="Low complexity" evidence="5">
    <location>
        <begin position="202"/>
        <end position="214"/>
    </location>
</feature>
<dbReference type="InterPro" id="IPR032104">
    <property type="entry name" value="Spaetzle"/>
</dbReference>
<dbReference type="GO" id="GO:0008083">
    <property type="term" value="F:growth factor activity"/>
    <property type="evidence" value="ECO:0007669"/>
    <property type="project" value="TreeGrafter"/>
</dbReference>
<dbReference type="GO" id="GO:0005615">
    <property type="term" value="C:extracellular space"/>
    <property type="evidence" value="ECO:0007669"/>
    <property type="project" value="UniProtKB-ARBA"/>
</dbReference>
<keyword evidence="9" id="KW-1185">Reference proteome</keyword>
<name>A0AAN9U2A4_9HEMI</name>
<keyword evidence="3" id="KW-1015">Disulfide bond</keyword>
<feature type="compositionally biased region" description="Low complexity" evidence="5">
    <location>
        <begin position="125"/>
        <end position="162"/>
    </location>
</feature>
<gene>
    <name evidence="8" type="ORF">V9T40_003112</name>
</gene>
<comment type="subunit">
    <text evidence="1">Homodimer; disulfide-linked.</text>
</comment>
<feature type="compositionally biased region" description="Acidic residues" evidence="5">
    <location>
        <begin position="175"/>
        <end position="185"/>
    </location>
</feature>
<reference evidence="8 9" key="1">
    <citation type="submission" date="2024-03" db="EMBL/GenBank/DDBJ databases">
        <title>Adaptation during the transition from Ophiocordyceps entomopathogen to insect associate is accompanied by gene loss and intensified selection.</title>
        <authorList>
            <person name="Ward C.M."/>
            <person name="Onetto C.A."/>
            <person name="Borneman A.R."/>
        </authorList>
    </citation>
    <scope>NUCLEOTIDE SEQUENCE [LARGE SCALE GENOMIC DNA]</scope>
    <source>
        <strain evidence="8">AWRI1</strain>
        <tissue evidence="8">Single Adult Female</tissue>
    </source>
</reference>
<proteinExistence type="predicted"/>
<sequence length="362" mass="41902">MYADIFIILWLPIGFIQVVRCYDEYTSCSKPFRTSKSLSDLPCDFQNENWCVLPGNSYPWHAVRKFVYDNHGLMKRMYGEERHFKVLRAEFDTNDVETGKERWHRYSEGAYKRQEKSSPTILRQTFSFPSSSPTSVSSTTTTSTTTPTTTTVSTTTARPTTADNSTIFDLPYSTEDTEDEEEDVTSTEAIYDTTVSEELPISTSTTTTSPPTSSAELAKTSSPQIFQETTSEMPILRLKGINACPVKEEVVAPFWANNTRGEILALLNLYPFEQYVHWERCTYEHKQMYCRQGCRCEQQYRLHRLLAYDPRNDCRGIFSDWFKFPSCCVCKCYDIATEFRQTSRSPRNKENKSFPPYFPWND</sequence>
<dbReference type="AlphaFoldDB" id="A0AAN9U2A4"/>
<evidence type="ECO:0000313" key="8">
    <source>
        <dbReference type="EMBL" id="KAK7603113.1"/>
    </source>
</evidence>
<dbReference type="EMBL" id="JBBCAQ010000006">
    <property type="protein sequence ID" value="KAK7603113.1"/>
    <property type="molecule type" value="Genomic_DNA"/>
</dbReference>
<dbReference type="PANTHER" id="PTHR23199">
    <property type="entry name" value="NEUROTROPHIN 1-RELATED"/>
    <property type="match status" value="1"/>
</dbReference>
<organism evidence="8 9">
    <name type="scientific">Parthenolecanium corni</name>
    <dbReference type="NCBI Taxonomy" id="536013"/>
    <lineage>
        <taxon>Eukaryota</taxon>
        <taxon>Metazoa</taxon>
        <taxon>Ecdysozoa</taxon>
        <taxon>Arthropoda</taxon>
        <taxon>Hexapoda</taxon>
        <taxon>Insecta</taxon>
        <taxon>Pterygota</taxon>
        <taxon>Neoptera</taxon>
        <taxon>Paraneoptera</taxon>
        <taxon>Hemiptera</taxon>
        <taxon>Sternorrhyncha</taxon>
        <taxon>Coccoidea</taxon>
        <taxon>Coccidae</taxon>
        <taxon>Parthenolecanium</taxon>
    </lineage>
</organism>
<protein>
    <recommendedName>
        <fullName evidence="7">Spaetzle domain-containing protein</fullName>
    </recommendedName>
</protein>
<dbReference type="SUPFAM" id="SSF57501">
    <property type="entry name" value="Cystine-knot cytokines"/>
    <property type="match status" value="1"/>
</dbReference>
<dbReference type="InterPro" id="IPR052444">
    <property type="entry name" value="Spz/Toll_ligand-like"/>
</dbReference>
<dbReference type="Proteomes" id="UP001367676">
    <property type="component" value="Unassembled WGS sequence"/>
</dbReference>
<feature type="domain" description="Spaetzle" evidence="7">
    <location>
        <begin position="242"/>
        <end position="332"/>
    </location>
</feature>
<feature type="region of interest" description="Disordered" evidence="5">
    <location>
        <begin position="124"/>
        <end position="186"/>
    </location>
</feature>
<evidence type="ECO:0000256" key="1">
    <source>
        <dbReference type="ARBA" id="ARBA00011748"/>
    </source>
</evidence>
<evidence type="ECO:0000313" key="9">
    <source>
        <dbReference type="Proteomes" id="UP001367676"/>
    </source>
</evidence>
<evidence type="ECO:0000256" key="5">
    <source>
        <dbReference type="SAM" id="MobiDB-lite"/>
    </source>
</evidence>
<keyword evidence="4" id="KW-0325">Glycoprotein</keyword>
<dbReference type="PANTHER" id="PTHR23199:SF5">
    <property type="entry name" value="PROTEIN SPAETZLE 4"/>
    <property type="match status" value="1"/>
</dbReference>
<dbReference type="Gene3D" id="2.10.90.10">
    <property type="entry name" value="Cystine-knot cytokines"/>
    <property type="match status" value="1"/>
</dbReference>
<dbReference type="InterPro" id="IPR029034">
    <property type="entry name" value="Cystine-knot_cytokine"/>
</dbReference>
<feature type="chain" id="PRO_5042995304" description="Spaetzle domain-containing protein" evidence="6">
    <location>
        <begin position="22"/>
        <end position="362"/>
    </location>
</feature>
<dbReference type="GO" id="GO:0045087">
    <property type="term" value="P:innate immune response"/>
    <property type="evidence" value="ECO:0007669"/>
    <property type="project" value="TreeGrafter"/>
</dbReference>
<accession>A0AAN9U2A4</accession>
<evidence type="ECO:0000259" key="7">
    <source>
        <dbReference type="Pfam" id="PF16077"/>
    </source>
</evidence>
<evidence type="ECO:0000256" key="3">
    <source>
        <dbReference type="ARBA" id="ARBA00023157"/>
    </source>
</evidence>
<evidence type="ECO:0000256" key="2">
    <source>
        <dbReference type="ARBA" id="ARBA00022729"/>
    </source>
</evidence>
<evidence type="ECO:0000256" key="6">
    <source>
        <dbReference type="SAM" id="SignalP"/>
    </source>
</evidence>
<dbReference type="Pfam" id="PF16077">
    <property type="entry name" value="Spaetzle"/>
    <property type="match status" value="1"/>
</dbReference>
<feature type="signal peptide" evidence="6">
    <location>
        <begin position="1"/>
        <end position="21"/>
    </location>
</feature>
<evidence type="ECO:0000256" key="4">
    <source>
        <dbReference type="ARBA" id="ARBA00023180"/>
    </source>
</evidence>